<proteinExistence type="predicted"/>
<dbReference type="HOGENOM" id="CLU_1063265_0_0_1"/>
<protein>
    <submittedName>
        <fullName evidence="1">AlNc14C167G7903 protein</fullName>
    </submittedName>
</protein>
<dbReference type="EMBL" id="FR824212">
    <property type="protein sequence ID" value="CCA22759.1"/>
    <property type="molecule type" value="Genomic_DNA"/>
</dbReference>
<dbReference type="AlphaFoldDB" id="F0WN70"/>
<accession>F0WN70</accession>
<reference evidence="1" key="2">
    <citation type="submission" date="2011-02" db="EMBL/GenBank/DDBJ databases">
        <authorList>
            <person name="MacLean D."/>
        </authorList>
    </citation>
    <scope>NUCLEOTIDE SEQUENCE</scope>
</reference>
<evidence type="ECO:0000313" key="1">
    <source>
        <dbReference type="EMBL" id="CCA22759.1"/>
    </source>
</evidence>
<sequence length="262" mass="30081">MHFSLLKRSQSHSVVFKIDEPSCPFKNPVEYSKTPDPYSSDYLSHLKGKVNHLLGLRTPESVPRYTSNSKTFPQITLDMIKPMSVLAKDCNTLQYRFDQMEKITISESIQLPSKQEVTSDAHFFPGKEEWVIQFPQLYYQALASGSCIEDDAKHQSGHLEKAYLLINLNHDGTLKTPLHHLQTKPDFKSDDAIILRLEDSTGNVVSFEGMTDMATGDWFNWEVGRSALKQKRFRILKHMSDFRHEVVFEKTETAAIELRSAR</sequence>
<name>F0WN70_9STRA</name>
<gene>
    <name evidence="1" type="primary">AlNc14C167G7903</name>
    <name evidence="1" type="ORF">ALNC14_089020</name>
</gene>
<reference evidence="1" key="1">
    <citation type="journal article" date="2011" name="PLoS Biol.">
        <title>Gene gain and loss during evolution of obligate parasitism in the white rust pathogen of Arabidopsis thaliana.</title>
        <authorList>
            <person name="Kemen E."/>
            <person name="Gardiner A."/>
            <person name="Schultz-Larsen T."/>
            <person name="Kemen A.C."/>
            <person name="Balmuth A.L."/>
            <person name="Robert-Seilaniantz A."/>
            <person name="Bailey K."/>
            <person name="Holub E."/>
            <person name="Studholme D.J."/>
            <person name="Maclean D."/>
            <person name="Jones J.D."/>
        </authorList>
    </citation>
    <scope>NUCLEOTIDE SEQUENCE</scope>
</reference>
<organism evidence="1">
    <name type="scientific">Albugo laibachii Nc14</name>
    <dbReference type="NCBI Taxonomy" id="890382"/>
    <lineage>
        <taxon>Eukaryota</taxon>
        <taxon>Sar</taxon>
        <taxon>Stramenopiles</taxon>
        <taxon>Oomycota</taxon>
        <taxon>Peronosporomycetes</taxon>
        <taxon>Albuginales</taxon>
        <taxon>Albuginaceae</taxon>
        <taxon>Albugo</taxon>
    </lineage>
</organism>